<evidence type="ECO:0000313" key="2">
    <source>
        <dbReference type="EMBL" id="PIK57730.1"/>
    </source>
</evidence>
<accession>A0A2G8LC49</accession>
<evidence type="ECO:0000256" key="1">
    <source>
        <dbReference type="SAM" id="MobiDB-lite"/>
    </source>
</evidence>
<feature type="compositionally biased region" description="Basic residues" evidence="1">
    <location>
        <begin position="185"/>
        <end position="198"/>
    </location>
</feature>
<feature type="compositionally biased region" description="Basic residues" evidence="1">
    <location>
        <begin position="457"/>
        <end position="466"/>
    </location>
</feature>
<feature type="region of interest" description="Disordered" evidence="1">
    <location>
        <begin position="1"/>
        <end position="59"/>
    </location>
</feature>
<feature type="compositionally biased region" description="Basic and acidic residues" evidence="1">
    <location>
        <begin position="482"/>
        <end position="496"/>
    </location>
</feature>
<feature type="compositionally biased region" description="Basic and acidic residues" evidence="1">
    <location>
        <begin position="441"/>
        <end position="454"/>
    </location>
</feature>
<reference evidence="2 3" key="1">
    <citation type="journal article" date="2017" name="PLoS Biol.">
        <title>The sea cucumber genome provides insights into morphological evolution and visceral regeneration.</title>
        <authorList>
            <person name="Zhang X."/>
            <person name="Sun L."/>
            <person name="Yuan J."/>
            <person name="Sun Y."/>
            <person name="Gao Y."/>
            <person name="Zhang L."/>
            <person name="Li S."/>
            <person name="Dai H."/>
            <person name="Hamel J.F."/>
            <person name="Liu C."/>
            <person name="Yu Y."/>
            <person name="Liu S."/>
            <person name="Lin W."/>
            <person name="Guo K."/>
            <person name="Jin S."/>
            <person name="Xu P."/>
            <person name="Storey K.B."/>
            <person name="Huan P."/>
            <person name="Zhang T."/>
            <person name="Zhou Y."/>
            <person name="Zhang J."/>
            <person name="Lin C."/>
            <person name="Li X."/>
            <person name="Xing L."/>
            <person name="Huo D."/>
            <person name="Sun M."/>
            <person name="Wang L."/>
            <person name="Mercier A."/>
            <person name="Li F."/>
            <person name="Yang H."/>
            <person name="Xiang J."/>
        </authorList>
    </citation>
    <scope>NUCLEOTIDE SEQUENCE [LARGE SCALE GENOMIC DNA]</scope>
    <source>
        <strain evidence="2">Shaxun</strain>
        <tissue evidence="2">Muscle</tissue>
    </source>
</reference>
<feature type="compositionally biased region" description="Basic and acidic residues" evidence="1">
    <location>
        <begin position="105"/>
        <end position="119"/>
    </location>
</feature>
<feature type="compositionally biased region" description="Acidic residues" evidence="1">
    <location>
        <begin position="342"/>
        <end position="362"/>
    </location>
</feature>
<proteinExistence type="predicted"/>
<feature type="compositionally biased region" description="Basic residues" evidence="1">
    <location>
        <begin position="537"/>
        <end position="557"/>
    </location>
</feature>
<feature type="compositionally biased region" description="Basic and acidic residues" evidence="1">
    <location>
        <begin position="259"/>
        <end position="273"/>
    </location>
</feature>
<feature type="compositionally biased region" description="Acidic residues" evidence="1">
    <location>
        <begin position="30"/>
        <end position="39"/>
    </location>
</feature>
<feature type="compositionally biased region" description="Basic residues" evidence="1">
    <location>
        <begin position="274"/>
        <end position="284"/>
    </location>
</feature>
<dbReference type="AlphaFoldDB" id="A0A2G8LC49"/>
<feature type="region of interest" description="Disordered" evidence="1">
    <location>
        <begin position="161"/>
        <end position="573"/>
    </location>
</feature>
<feature type="region of interest" description="Disordered" evidence="1">
    <location>
        <begin position="73"/>
        <end position="119"/>
    </location>
</feature>
<evidence type="ECO:0000313" key="3">
    <source>
        <dbReference type="Proteomes" id="UP000230750"/>
    </source>
</evidence>
<gene>
    <name evidence="2" type="ORF">BSL78_05338</name>
</gene>
<organism evidence="2 3">
    <name type="scientific">Stichopus japonicus</name>
    <name type="common">Sea cucumber</name>
    <dbReference type="NCBI Taxonomy" id="307972"/>
    <lineage>
        <taxon>Eukaryota</taxon>
        <taxon>Metazoa</taxon>
        <taxon>Echinodermata</taxon>
        <taxon>Eleutherozoa</taxon>
        <taxon>Echinozoa</taxon>
        <taxon>Holothuroidea</taxon>
        <taxon>Aspidochirotacea</taxon>
        <taxon>Aspidochirotida</taxon>
        <taxon>Stichopodidae</taxon>
        <taxon>Apostichopus</taxon>
    </lineage>
</organism>
<protein>
    <submittedName>
        <fullName evidence="2">Uncharacterized protein</fullName>
    </submittedName>
</protein>
<feature type="compositionally biased region" description="Basic and acidic residues" evidence="1">
    <location>
        <begin position="304"/>
        <end position="325"/>
    </location>
</feature>
<feature type="compositionally biased region" description="Basic and acidic residues" evidence="1">
    <location>
        <begin position="402"/>
        <end position="416"/>
    </location>
</feature>
<name>A0A2G8LC49_STIJA</name>
<dbReference type="Proteomes" id="UP000230750">
    <property type="component" value="Unassembled WGS sequence"/>
</dbReference>
<comment type="caution">
    <text evidence="2">The sequence shown here is derived from an EMBL/GenBank/DDBJ whole genome shotgun (WGS) entry which is preliminary data.</text>
</comment>
<feature type="compositionally biased region" description="Basic and acidic residues" evidence="1">
    <location>
        <begin position="518"/>
        <end position="528"/>
    </location>
</feature>
<keyword evidence="3" id="KW-1185">Reference proteome</keyword>
<feature type="compositionally biased region" description="Basic residues" evidence="1">
    <location>
        <begin position="211"/>
        <end position="224"/>
    </location>
</feature>
<dbReference type="EMBL" id="MRZV01000133">
    <property type="protein sequence ID" value="PIK57730.1"/>
    <property type="molecule type" value="Genomic_DNA"/>
</dbReference>
<feature type="compositionally biased region" description="Basic and acidic residues" evidence="1">
    <location>
        <begin position="173"/>
        <end position="184"/>
    </location>
</feature>
<sequence length="573" mass="65567">MKENSRKQSKKTVKRGSDPDYSSNMGMVEDISDSDDSDGGPDKASVGRIASGFESDRGRHVWIGKTNQRKLFAKNNKGYGRSWQKHTWQDEDEDGPSPSEATGHIAEDETATKKDVKPDSYWEDQISDTEYDVDELVSAASVAGKMIGGARASRIMTNLEKSYNDEGEEDGGGGDKEKEEDGQAGRRKTKTRSKRGKSGKQEIPVNDGKRGTGRSKQRTVKGRAARGDVEESDEECVGQKKVQKRKQQRENDEEDYRIEDEREPERKEEDVHIQAKRRAKRNPYLRKQPPSKVEPTLGKRKKIHNVEGEVDQKRQVVEDVEEQNKGKAKRQSGKQSNKNVYDEDEDYQIEDEREPERDEEDLRIEANRRAKRNPYLKKQPSSKVEPALEKRKKIHNVGGEVYQKRQDVEDVDEQNKGKAKRQSVKQSNKNVDDEDEDYRIEDEREPERDEEDLRIQANRRAKRNPYLRKQPQRVIKPTVESRFNDDVDINKPKEKIPTQNVKEGKLSQGKRKSGSSRDTVHANKESVLHPRVVSPGKGKRGRGRGKGKQLLNRKTRFKSSTYGPALSESSDED</sequence>